<proteinExistence type="predicted"/>
<evidence type="ECO:0000313" key="3">
    <source>
        <dbReference type="Proteomes" id="UP001283361"/>
    </source>
</evidence>
<sequence length="77" mass="8694">MCLSSYAGCRLKRVVFFTSFDGQQGQNFDQNIRLDSKPAWTQHVSCPRHNNHPDLSNYLIRPGPSMSRAPVTTTIPT</sequence>
<comment type="caution">
    <text evidence="2">The sequence shown here is derived from an EMBL/GenBank/DDBJ whole genome shotgun (WGS) entry which is preliminary data.</text>
</comment>
<protein>
    <submittedName>
        <fullName evidence="2">Uncharacterized protein</fullName>
    </submittedName>
</protein>
<feature type="region of interest" description="Disordered" evidence="1">
    <location>
        <begin position="57"/>
        <end position="77"/>
    </location>
</feature>
<evidence type="ECO:0000313" key="2">
    <source>
        <dbReference type="EMBL" id="KAK3721150.1"/>
    </source>
</evidence>
<organism evidence="2 3">
    <name type="scientific">Elysia crispata</name>
    <name type="common">lettuce slug</name>
    <dbReference type="NCBI Taxonomy" id="231223"/>
    <lineage>
        <taxon>Eukaryota</taxon>
        <taxon>Metazoa</taxon>
        <taxon>Spiralia</taxon>
        <taxon>Lophotrochozoa</taxon>
        <taxon>Mollusca</taxon>
        <taxon>Gastropoda</taxon>
        <taxon>Heterobranchia</taxon>
        <taxon>Euthyneura</taxon>
        <taxon>Panpulmonata</taxon>
        <taxon>Sacoglossa</taxon>
        <taxon>Placobranchoidea</taxon>
        <taxon>Plakobranchidae</taxon>
        <taxon>Elysia</taxon>
    </lineage>
</organism>
<keyword evidence="3" id="KW-1185">Reference proteome</keyword>
<accession>A0AAE0XXK9</accession>
<dbReference type="AlphaFoldDB" id="A0AAE0XXK9"/>
<reference evidence="2" key="1">
    <citation type="journal article" date="2023" name="G3 (Bethesda)">
        <title>A reference genome for the long-term kleptoplast-retaining sea slug Elysia crispata morphotype clarki.</title>
        <authorList>
            <person name="Eastman K.E."/>
            <person name="Pendleton A.L."/>
            <person name="Shaikh M.A."/>
            <person name="Suttiyut T."/>
            <person name="Ogas R."/>
            <person name="Tomko P."/>
            <person name="Gavelis G."/>
            <person name="Widhalm J.R."/>
            <person name="Wisecaver J.H."/>
        </authorList>
    </citation>
    <scope>NUCLEOTIDE SEQUENCE</scope>
    <source>
        <strain evidence="2">ECLA1</strain>
    </source>
</reference>
<dbReference type="EMBL" id="JAWDGP010007400">
    <property type="protein sequence ID" value="KAK3721150.1"/>
    <property type="molecule type" value="Genomic_DNA"/>
</dbReference>
<gene>
    <name evidence="2" type="ORF">RRG08_044163</name>
</gene>
<dbReference type="Proteomes" id="UP001283361">
    <property type="component" value="Unassembled WGS sequence"/>
</dbReference>
<name>A0AAE0XXK9_9GAST</name>
<evidence type="ECO:0000256" key="1">
    <source>
        <dbReference type="SAM" id="MobiDB-lite"/>
    </source>
</evidence>